<sequence>MMQLSWCLQSFALIDPYVEYCTKDFKITPKPSCLCGSSCDTSMTRTDRCRSSVAVQNGLMLILP</sequence>
<dbReference type="EMBL" id="DS662442">
    <property type="protein sequence ID" value="EEC03193.1"/>
    <property type="molecule type" value="Genomic_DNA"/>
</dbReference>
<dbReference type="VEuPathDB" id="VectorBase:ISCW002172"/>
<name>B7P9C1_IXOSC</name>
<dbReference type="VEuPathDB" id="VectorBase:ISCI002172"/>
<proteinExistence type="predicted"/>
<dbReference type="InParanoid" id="B7P9C1"/>
<evidence type="ECO:0000313" key="1">
    <source>
        <dbReference type="EMBL" id="EEC03193.1"/>
    </source>
</evidence>
<dbReference type="HOGENOM" id="CLU_2870069_0_0_1"/>
<reference evidence="1 3" key="1">
    <citation type="submission" date="2008-03" db="EMBL/GenBank/DDBJ databases">
        <title>Annotation of Ixodes scapularis.</title>
        <authorList>
            <consortium name="Ixodes scapularis Genome Project Consortium"/>
            <person name="Caler E."/>
            <person name="Hannick L.I."/>
            <person name="Bidwell S."/>
            <person name="Joardar V."/>
            <person name="Thiagarajan M."/>
            <person name="Amedeo P."/>
            <person name="Galinsky K.J."/>
            <person name="Schobel S."/>
            <person name="Inman J."/>
            <person name="Hostetler J."/>
            <person name="Miller J."/>
            <person name="Hammond M."/>
            <person name="Megy K."/>
            <person name="Lawson D."/>
            <person name="Kodira C."/>
            <person name="Sutton G."/>
            <person name="Meyer J."/>
            <person name="Hill C.A."/>
            <person name="Birren B."/>
            <person name="Nene V."/>
            <person name="Collins F."/>
            <person name="Alarcon-Chaidez F."/>
            <person name="Wikel S."/>
            <person name="Strausberg R."/>
        </authorList>
    </citation>
    <scope>NUCLEOTIDE SEQUENCE [LARGE SCALE GENOMIC DNA]</scope>
    <source>
        <strain evidence="3">Wikel</strain>
        <strain evidence="1">Wikel colony</strain>
    </source>
</reference>
<gene>
    <name evidence="1" type="ORF">IscW_ISCW002172</name>
</gene>
<evidence type="ECO:0000313" key="3">
    <source>
        <dbReference type="Proteomes" id="UP000001555"/>
    </source>
</evidence>
<evidence type="ECO:0000313" key="2">
    <source>
        <dbReference type="EnsemblMetazoa" id="ISCW002172-PA"/>
    </source>
</evidence>
<dbReference type="EMBL" id="ABJB010138134">
    <property type="status" value="NOT_ANNOTATED_CDS"/>
    <property type="molecule type" value="Genomic_DNA"/>
</dbReference>
<reference evidence="2" key="2">
    <citation type="submission" date="2020-05" db="UniProtKB">
        <authorList>
            <consortium name="EnsemblMetazoa"/>
        </authorList>
    </citation>
    <scope>IDENTIFICATION</scope>
    <source>
        <strain evidence="2">wikel</strain>
    </source>
</reference>
<dbReference type="PaxDb" id="6945-B7P9C1"/>
<dbReference type="EnsemblMetazoa" id="ISCW002172-RA">
    <property type="protein sequence ID" value="ISCW002172-PA"/>
    <property type="gene ID" value="ISCW002172"/>
</dbReference>
<organism>
    <name type="scientific">Ixodes scapularis</name>
    <name type="common">Black-legged tick</name>
    <name type="synonym">Deer tick</name>
    <dbReference type="NCBI Taxonomy" id="6945"/>
    <lineage>
        <taxon>Eukaryota</taxon>
        <taxon>Metazoa</taxon>
        <taxon>Ecdysozoa</taxon>
        <taxon>Arthropoda</taxon>
        <taxon>Chelicerata</taxon>
        <taxon>Arachnida</taxon>
        <taxon>Acari</taxon>
        <taxon>Parasitiformes</taxon>
        <taxon>Ixodida</taxon>
        <taxon>Ixodoidea</taxon>
        <taxon>Ixodidae</taxon>
        <taxon>Ixodinae</taxon>
        <taxon>Ixodes</taxon>
    </lineage>
</organism>
<keyword evidence="3" id="KW-1185">Reference proteome</keyword>
<protein>
    <submittedName>
        <fullName evidence="1 2">Uncharacterized protein</fullName>
    </submittedName>
</protein>
<accession>B7P9C1</accession>
<dbReference type="Proteomes" id="UP000001555">
    <property type="component" value="Unassembled WGS sequence"/>
</dbReference>
<dbReference type="AlphaFoldDB" id="B7P9C1"/>